<evidence type="ECO:0000313" key="12">
    <source>
        <dbReference type="EMBL" id="GBO40950.1"/>
    </source>
</evidence>
<keyword evidence="10" id="KW-0812">Transmembrane</keyword>
<accession>A0A4Y2WWR9</accession>
<evidence type="ECO:0000256" key="2">
    <source>
        <dbReference type="ARBA" id="ARBA00012417"/>
    </source>
</evidence>
<dbReference type="OrthoDB" id="5876545at2759"/>
<keyword evidence="4" id="KW-0548">Nucleotidyltransferase</keyword>
<evidence type="ECO:0000256" key="10">
    <source>
        <dbReference type="SAM" id="Phobius"/>
    </source>
</evidence>
<evidence type="ECO:0000256" key="5">
    <source>
        <dbReference type="ARBA" id="ARBA00022705"/>
    </source>
</evidence>
<comment type="similarity">
    <text evidence="1">Belongs to the DNA polymerase type-B family.</text>
</comment>
<dbReference type="Gene3D" id="3.40.960.10">
    <property type="entry name" value="VSR Endonuclease"/>
    <property type="match status" value="1"/>
</dbReference>
<dbReference type="PANTHER" id="PTHR33568:SF3">
    <property type="entry name" value="DNA-DIRECTED DNA POLYMERASE"/>
    <property type="match status" value="1"/>
</dbReference>
<dbReference type="InterPro" id="IPR036397">
    <property type="entry name" value="RNaseH_sf"/>
</dbReference>
<dbReference type="InterPro" id="IPR012337">
    <property type="entry name" value="RNaseH-like_sf"/>
</dbReference>
<keyword evidence="6" id="KW-0239">DNA-directed DNA polymerase</keyword>
<dbReference type="GO" id="GO:0042575">
    <property type="term" value="C:DNA polymerase complex"/>
    <property type="evidence" value="ECO:0007669"/>
    <property type="project" value="UniProtKB-ARBA"/>
</dbReference>
<protein>
    <recommendedName>
        <fullName evidence="2">DNA-directed DNA polymerase</fullName>
        <ecNumber evidence="2">2.7.7.7</ecNumber>
    </recommendedName>
</protein>
<keyword evidence="7" id="KW-0238">DNA-binding</keyword>
<dbReference type="InterPro" id="IPR004868">
    <property type="entry name" value="DNA-dir_DNA_pol_B_mt/vir"/>
</dbReference>
<organism evidence="12 13">
    <name type="scientific">Araneus ventricosus</name>
    <name type="common">Orbweaver spider</name>
    <name type="synonym">Epeira ventricosa</name>
    <dbReference type="NCBI Taxonomy" id="182803"/>
    <lineage>
        <taxon>Eukaryota</taxon>
        <taxon>Metazoa</taxon>
        <taxon>Ecdysozoa</taxon>
        <taxon>Arthropoda</taxon>
        <taxon>Chelicerata</taxon>
        <taxon>Arachnida</taxon>
        <taxon>Araneae</taxon>
        <taxon>Araneomorphae</taxon>
        <taxon>Entelegynae</taxon>
        <taxon>Araneoidea</taxon>
        <taxon>Araneidae</taxon>
        <taxon>Araneus</taxon>
    </lineage>
</organism>
<dbReference type="GO" id="GO:0003887">
    <property type="term" value="F:DNA-directed DNA polymerase activity"/>
    <property type="evidence" value="ECO:0007669"/>
    <property type="project" value="UniProtKB-KW"/>
</dbReference>
<dbReference type="GO" id="GO:0006260">
    <property type="term" value="P:DNA replication"/>
    <property type="evidence" value="ECO:0007669"/>
    <property type="project" value="UniProtKB-KW"/>
</dbReference>
<evidence type="ECO:0000256" key="6">
    <source>
        <dbReference type="ARBA" id="ARBA00022932"/>
    </source>
</evidence>
<proteinExistence type="inferred from homology"/>
<keyword evidence="5" id="KW-0235">DNA replication</keyword>
<name>A0A4Y2WWR9_ARAVE</name>
<reference evidence="12 13" key="1">
    <citation type="journal article" date="2019" name="Sci. Rep.">
        <title>Orb-weaving spider Araneus ventricosus genome elucidates the spidroin gene catalogue.</title>
        <authorList>
            <person name="Kono N."/>
            <person name="Nakamura H."/>
            <person name="Ohtoshi R."/>
            <person name="Moran D.A.P."/>
            <person name="Shinohara A."/>
            <person name="Yoshida Y."/>
            <person name="Fujiwara M."/>
            <person name="Mori M."/>
            <person name="Tomita M."/>
            <person name="Arakawa K."/>
        </authorList>
    </citation>
    <scope>NUCLEOTIDE SEQUENCE [LARGE SCALE GENOMIC DNA]</scope>
</reference>
<dbReference type="EC" id="2.7.7.7" evidence="2"/>
<feature type="domain" description="DNA-directed DNA polymerase family B mitochondria/virus" evidence="11">
    <location>
        <begin position="383"/>
        <end position="571"/>
    </location>
</feature>
<feature type="region of interest" description="Disordered" evidence="9">
    <location>
        <begin position="1"/>
        <end position="22"/>
    </location>
</feature>
<keyword evidence="10" id="KW-1133">Transmembrane helix</keyword>
<evidence type="ECO:0000256" key="8">
    <source>
        <dbReference type="ARBA" id="ARBA00049244"/>
    </source>
</evidence>
<gene>
    <name evidence="12" type="ORF">AVEN_92667_1</name>
</gene>
<keyword evidence="13" id="KW-1185">Reference proteome</keyword>
<comment type="catalytic activity">
    <reaction evidence="8">
        <text>DNA(n) + a 2'-deoxyribonucleoside 5'-triphosphate = DNA(n+1) + diphosphate</text>
        <dbReference type="Rhea" id="RHEA:22508"/>
        <dbReference type="Rhea" id="RHEA-COMP:17339"/>
        <dbReference type="Rhea" id="RHEA-COMP:17340"/>
        <dbReference type="ChEBI" id="CHEBI:33019"/>
        <dbReference type="ChEBI" id="CHEBI:61560"/>
        <dbReference type="ChEBI" id="CHEBI:173112"/>
        <dbReference type="EC" id="2.7.7.7"/>
    </reaction>
</comment>
<evidence type="ECO:0000256" key="3">
    <source>
        <dbReference type="ARBA" id="ARBA00022679"/>
    </source>
</evidence>
<feature type="domain" description="DNA-directed DNA polymerase family B mitochondria/virus" evidence="11">
    <location>
        <begin position="707"/>
        <end position="754"/>
    </location>
</feature>
<dbReference type="EMBL" id="BGPR01066386">
    <property type="protein sequence ID" value="GBO40950.1"/>
    <property type="molecule type" value="Genomic_DNA"/>
</dbReference>
<dbReference type="Pfam" id="PF03175">
    <property type="entry name" value="DNA_pol_B_2"/>
    <property type="match status" value="2"/>
</dbReference>
<evidence type="ECO:0000259" key="11">
    <source>
        <dbReference type="Pfam" id="PF03175"/>
    </source>
</evidence>
<dbReference type="SUPFAM" id="SSF56672">
    <property type="entry name" value="DNA/RNA polymerases"/>
    <property type="match status" value="1"/>
</dbReference>
<dbReference type="AlphaFoldDB" id="A0A4Y2WWR9"/>
<evidence type="ECO:0000256" key="4">
    <source>
        <dbReference type="ARBA" id="ARBA00022695"/>
    </source>
</evidence>
<dbReference type="PANTHER" id="PTHR33568">
    <property type="entry name" value="DNA POLYMERASE"/>
    <property type="match status" value="1"/>
</dbReference>
<evidence type="ECO:0000256" key="7">
    <source>
        <dbReference type="ARBA" id="ARBA00023125"/>
    </source>
</evidence>
<dbReference type="SUPFAM" id="SSF53098">
    <property type="entry name" value="Ribonuclease H-like"/>
    <property type="match status" value="1"/>
</dbReference>
<evidence type="ECO:0000256" key="1">
    <source>
        <dbReference type="ARBA" id="ARBA00005755"/>
    </source>
</evidence>
<comment type="caution">
    <text evidence="12">The sequence shown here is derived from an EMBL/GenBank/DDBJ whole genome shotgun (WGS) entry which is preliminary data.</text>
</comment>
<dbReference type="Gene3D" id="3.30.420.10">
    <property type="entry name" value="Ribonuclease H-like superfamily/Ribonuclease H"/>
    <property type="match status" value="1"/>
</dbReference>
<keyword evidence="3" id="KW-0808">Transferase</keyword>
<dbReference type="GO" id="GO:0000166">
    <property type="term" value="F:nucleotide binding"/>
    <property type="evidence" value="ECO:0007669"/>
    <property type="project" value="InterPro"/>
</dbReference>
<dbReference type="GO" id="GO:0003677">
    <property type="term" value="F:DNA binding"/>
    <property type="evidence" value="ECO:0007669"/>
    <property type="project" value="UniProtKB-KW"/>
</dbReference>
<dbReference type="InterPro" id="IPR043502">
    <property type="entry name" value="DNA/RNA_pol_sf"/>
</dbReference>
<dbReference type="Proteomes" id="UP000499080">
    <property type="component" value="Unassembled WGS sequence"/>
</dbReference>
<feature type="compositionally biased region" description="Basic and acidic residues" evidence="9">
    <location>
        <begin position="76"/>
        <end position="90"/>
    </location>
</feature>
<evidence type="ECO:0000313" key="13">
    <source>
        <dbReference type="Proteomes" id="UP000499080"/>
    </source>
</evidence>
<evidence type="ECO:0000256" key="9">
    <source>
        <dbReference type="SAM" id="MobiDB-lite"/>
    </source>
</evidence>
<feature type="region of interest" description="Disordered" evidence="9">
    <location>
        <begin position="65"/>
        <end position="96"/>
    </location>
</feature>
<feature type="transmembrane region" description="Helical" evidence="10">
    <location>
        <begin position="756"/>
        <end position="779"/>
    </location>
</feature>
<sequence>MDFSTKKSAGESSDDDGVDEHTWPFFDKDLCSELEECSKDVERFFSDINNDNKAKQLKQTKLDSFLVEKNQSGKGSKRDSLPKERDENSSKRRKISDDILAIPGPSDVQHANTASDFHDDSGIIIHKKKSRFCKKYQGEQLIFEAMANPAGFAFSVWDELLINLIDTLRRLIEEILQRSTEGLSLQDLIRICVFAPGLDYPISTCLNTVEEMTVEKVLYEICKVLQSKKTLRLDEKLIFDIVTVKRPIGAGRKSILNIEVDRLRKKSVVAIPSDNENICCARAIVVGHAAITKNQQYNSIRNGSKPLQKTLALKLHEHSGVPIGPCGLDEIKKFEELLDVQIHVISAEHFNKYYDGQEVVIEGVDVIKKFCDFLFSKCHEGFTAIAHNLKGYDGQFILAHLRSQGIKPHVITNGSMLMSMEIVSHKIRLIDSLNFLPMPLSKFPKTFGLEELTKGYFPHLFNTADNQAYLGALPDVDNYAPNFMNPQDREKLLKWYELRKKNPFDFRKELYEYCKSDVDILRRCCLQFRSEFMTINGVDPFSYTTIASACMAVYRSNHIPQEQIPMVPVRGYVTKVNFSKEAVEWLMYLENTMGIEICHALNGRGERNIGDAYVDGFCEESNTVFQFYGCFFHGCDICFDRDDINPVSKIPMWALLKKTKERASKIRSLGFNLKEIWEHEYHRMKERDASIRDFCSKLDIVERLDPRDAFYGGRTNATKLFYEGEAKYIDFTSLYPFVNKYSPYPVGHPEVITSDFLNILALLNAPFYLPVACIILYYLTDHTEN</sequence>
<keyword evidence="10" id="KW-0472">Membrane</keyword>